<proteinExistence type="predicted"/>
<dbReference type="Proteomes" id="UP000287651">
    <property type="component" value="Unassembled WGS sequence"/>
</dbReference>
<feature type="region of interest" description="Disordered" evidence="1">
    <location>
        <begin position="162"/>
        <end position="227"/>
    </location>
</feature>
<dbReference type="InterPro" id="IPR027417">
    <property type="entry name" value="P-loop_NTPase"/>
</dbReference>
<sequence length="326" mass="36105">MLNFQKCCLEIIFHQINCRIQERRNHLLSQIDEVRRTRALQRSARRRHGSSYGQGLATVAVVGYTNAGKSTLVSALSESDLYSDDRYSYMLLAVSLLFATVDPRVRSVVLPSGKKVLLSDTVGFISDLPVQLVEAFHATLEEVVEADLLVIDLLESNSGADECFGEEEITGEDEEYPEDDMTCDPSSGKPADEDDDAMASEFSREESPDNADDVASEFSCGGHMDDNDDGDIASDVSTEAVLENFDNKDADSVVKFVTKDSGEHHESKNINCVKTSAMTGVGLQELLNLIDQKLNKEESDEKRTFGPWDRKWRPSDTADDEKAAEQ</sequence>
<organism evidence="3 4">
    <name type="scientific">Ensete ventricosum</name>
    <name type="common">Abyssinian banana</name>
    <name type="synonym">Musa ensete</name>
    <dbReference type="NCBI Taxonomy" id="4639"/>
    <lineage>
        <taxon>Eukaryota</taxon>
        <taxon>Viridiplantae</taxon>
        <taxon>Streptophyta</taxon>
        <taxon>Embryophyta</taxon>
        <taxon>Tracheophyta</taxon>
        <taxon>Spermatophyta</taxon>
        <taxon>Magnoliopsida</taxon>
        <taxon>Liliopsida</taxon>
        <taxon>Zingiberales</taxon>
        <taxon>Musaceae</taxon>
        <taxon>Ensete</taxon>
    </lineage>
</organism>
<reference evidence="3 4" key="1">
    <citation type="journal article" date="2014" name="Agronomy (Basel)">
        <title>A Draft Genome Sequence for Ensete ventricosum, the Drought-Tolerant Tree Against Hunger.</title>
        <authorList>
            <person name="Harrison J."/>
            <person name="Moore K.A."/>
            <person name="Paszkiewicz K."/>
            <person name="Jones T."/>
            <person name="Grant M."/>
            <person name="Ambacheew D."/>
            <person name="Muzemil S."/>
            <person name="Studholme D.J."/>
        </authorList>
    </citation>
    <scope>NUCLEOTIDE SEQUENCE [LARGE SCALE GENOMIC DNA]</scope>
</reference>
<dbReference type="Pfam" id="PF01926">
    <property type="entry name" value="MMR_HSR1"/>
    <property type="match status" value="1"/>
</dbReference>
<dbReference type="PANTHER" id="PTHR10229:SF8">
    <property type="entry name" value="GTPASE HFLX"/>
    <property type="match status" value="1"/>
</dbReference>
<evidence type="ECO:0000313" key="3">
    <source>
        <dbReference type="EMBL" id="RRT65589.1"/>
    </source>
</evidence>
<dbReference type="InterPro" id="IPR006073">
    <property type="entry name" value="GTP-bd"/>
</dbReference>
<evidence type="ECO:0000259" key="2">
    <source>
        <dbReference type="PROSITE" id="PS51705"/>
    </source>
</evidence>
<evidence type="ECO:0000313" key="4">
    <source>
        <dbReference type="Proteomes" id="UP000287651"/>
    </source>
</evidence>
<dbReference type="SUPFAM" id="SSF52540">
    <property type="entry name" value="P-loop containing nucleoside triphosphate hydrolases"/>
    <property type="match status" value="1"/>
</dbReference>
<dbReference type="GO" id="GO:0005525">
    <property type="term" value="F:GTP binding"/>
    <property type="evidence" value="ECO:0007669"/>
    <property type="project" value="InterPro"/>
</dbReference>
<feature type="domain" description="Hflx-type G" evidence="2">
    <location>
        <begin position="57"/>
        <end position="151"/>
    </location>
</feature>
<gene>
    <name evidence="3" type="ORF">B296_00040437</name>
</gene>
<dbReference type="AlphaFoldDB" id="A0A426ZNL9"/>
<evidence type="ECO:0000256" key="1">
    <source>
        <dbReference type="SAM" id="MobiDB-lite"/>
    </source>
</evidence>
<feature type="compositionally biased region" description="Acidic residues" evidence="1">
    <location>
        <begin position="163"/>
        <end position="182"/>
    </location>
</feature>
<dbReference type="GO" id="GO:0005737">
    <property type="term" value="C:cytoplasm"/>
    <property type="evidence" value="ECO:0007669"/>
    <property type="project" value="TreeGrafter"/>
</dbReference>
<feature type="region of interest" description="Disordered" evidence="1">
    <location>
        <begin position="295"/>
        <end position="326"/>
    </location>
</feature>
<dbReference type="InterPro" id="IPR016496">
    <property type="entry name" value="GTPase_HflX"/>
</dbReference>
<dbReference type="Gene3D" id="3.40.50.300">
    <property type="entry name" value="P-loop containing nucleotide triphosphate hydrolases"/>
    <property type="match status" value="1"/>
</dbReference>
<dbReference type="InterPro" id="IPR030394">
    <property type="entry name" value="G_HFLX_dom"/>
</dbReference>
<dbReference type="PROSITE" id="PS51705">
    <property type="entry name" value="G_HFLX"/>
    <property type="match status" value="1"/>
</dbReference>
<dbReference type="EMBL" id="AMZH03005758">
    <property type="protein sequence ID" value="RRT65589.1"/>
    <property type="molecule type" value="Genomic_DNA"/>
</dbReference>
<name>A0A426ZNL9_ENSVE</name>
<dbReference type="GO" id="GO:0043022">
    <property type="term" value="F:ribosome binding"/>
    <property type="evidence" value="ECO:0007669"/>
    <property type="project" value="TreeGrafter"/>
</dbReference>
<dbReference type="PANTHER" id="PTHR10229">
    <property type="entry name" value="GTP-BINDING PROTEIN HFLX"/>
    <property type="match status" value="1"/>
</dbReference>
<accession>A0A426ZNL9</accession>
<comment type="caution">
    <text evidence="3">The sequence shown here is derived from an EMBL/GenBank/DDBJ whole genome shotgun (WGS) entry which is preliminary data.</text>
</comment>
<protein>
    <recommendedName>
        <fullName evidence="2">Hflx-type G domain-containing protein</fullName>
    </recommendedName>
</protein>